<evidence type="ECO:0000313" key="3">
    <source>
        <dbReference type="Proteomes" id="UP001160148"/>
    </source>
</evidence>
<dbReference type="EMBL" id="CARXXK010000438">
    <property type="protein sequence ID" value="CAI6370575.1"/>
    <property type="molecule type" value="Genomic_DNA"/>
</dbReference>
<dbReference type="AlphaFoldDB" id="A0AAV0XQ06"/>
<feature type="compositionally biased region" description="Basic and acidic residues" evidence="1">
    <location>
        <begin position="1"/>
        <end position="16"/>
    </location>
</feature>
<organism evidence="2 3">
    <name type="scientific">Macrosiphum euphorbiae</name>
    <name type="common">potato aphid</name>
    <dbReference type="NCBI Taxonomy" id="13131"/>
    <lineage>
        <taxon>Eukaryota</taxon>
        <taxon>Metazoa</taxon>
        <taxon>Ecdysozoa</taxon>
        <taxon>Arthropoda</taxon>
        <taxon>Hexapoda</taxon>
        <taxon>Insecta</taxon>
        <taxon>Pterygota</taxon>
        <taxon>Neoptera</taxon>
        <taxon>Paraneoptera</taxon>
        <taxon>Hemiptera</taxon>
        <taxon>Sternorrhyncha</taxon>
        <taxon>Aphidomorpha</taxon>
        <taxon>Aphidoidea</taxon>
        <taxon>Aphididae</taxon>
        <taxon>Macrosiphini</taxon>
        <taxon>Macrosiphum</taxon>
    </lineage>
</organism>
<reference evidence="2 3" key="1">
    <citation type="submission" date="2023-01" db="EMBL/GenBank/DDBJ databases">
        <authorList>
            <person name="Whitehead M."/>
        </authorList>
    </citation>
    <scope>NUCLEOTIDE SEQUENCE [LARGE SCALE GENOMIC DNA]</scope>
</reference>
<proteinExistence type="predicted"/>
<evidence type="ECO:0000313" key="2">
    <source>
        <dbReference type="EMBL" id="CAI6370575.1"/>
    </source>
</evidence>
<feature type="region of interest" description="Disordered" evidence="1">
    <location>
        <begin position="1"/>
        <end position="26"/>
    </location>
</feature>
<dbReference type="Proteomes" id="UP001160148">
    <property type="component" value="Unassembled WGS sequence"/>
</dbReference>
<comment type="caution">
    <text evidence="2">The sequence shown here is derived from an EMBL/GenBank/DDBJ whole genome shotgun (WGS) entry which is preliminary data.</text>
</comment>
<evidence type="ECO:0000256" key="1">
    <source>
        <dbReference type="SAM" id="MobiDB-lite"/>
    </source>
</evidence>
<keyword evidence="3" id="KW-1185">Reference proteome</keyword>
<gene>
    <name evidence="2" type="ORF">MEUPH1_LOCUS24682</name>
</gene>
<protein>
    <submittedName>
        <fullName evidence="2">Uncharacterized protein</fullName>
    </submittedName>
</protein>
<accession>A0AAV0XQ06</accession>
<sequence>MVDKGHNQKDAGELKTPKRKKKKSIDSYPMDKEYLVQFQVENNEIQREIVSTMQHRNTIEEKKVALKKRNWLFFYRRIH</sequence>
<name>A0AAV0XQ06_9HEMI</name>